<keyword evidence="1" id="KW-0812">Transmembrane</keyword>
<dbReference type="InterPro" id="IPR013099">
    <property type="entry name" value="K_chnl_dom"/>
</dbReference>
<sequence length="218" mass="23993">MNMHFRNQAMALILAEIFLISTSAFWEKELQGGYWLTSIYFIFFTLGGYALAQNKGWLYRYIILCVGNLLLNLMVGGFWVELLACVCSTLAHLMIFKVLVKHSFFRKNVPKSDRVLSGIAGYILLGLFWAGIFIFIGEQQPGAILNQVSGEAASAAERLYYSFVTITSLGYGDIVPVSPIAKIVAIFAGLSGVLFTTIFIAALVGSLMIKGVKEFTAS</sequence>
<organism evidence="3 4">
    <name type="scientific">Rubritalea profundi</name>
    <dbReference type="NCBI Taxonomy" id="1658618"/>
    <lineage>
        <taxon>Bacteria</taxon>
        <taxon>Pseudomonadati</taxon>
        <taxon>Verrucomicrobiota</taxon>
        <taxon>Verrucomicrobiia</taxon>
        <taxon>Verrucomicrobiales</taxon>
        <taxon>Rubritaleaceae</taxon>
        <taxon>Rubritalea</taxon>
    </lineage>
</organism>
<dbReference type="RefSeq" id="WP_105042173.1">
    <property type="nucleotide sequence ID" value="NZ_MQWA01000001.1"/>
</dbReference>
<feature type="domain" description="Potassium channel" evidence="2">
    <location>
        <begin position="125"/>
        <end position="204"/>
    </location>
</feature>
<dbReference type="SUPFAM" id="SSF81324">
    <property type="entry name" value="Voltage-gated potassium channels"/>
    <property type="match status" value="1"/>
</dbReference>
<dbReference type="AlphaFoldDB" id="A0A2S7TY69"/>
<feature type="transmembrane region" description="Helical" evidence="1">
    <location>
        <begin position="32"/>
        <end position="51"/>
    </location>
</feature>
<reference evidence="3 4" key="1">
    <citation type="submission" date="2016-12" db="EMBL/GenBank/DDBJ databases">
        <title>Study of bacterial adaptation to deep sea.</title>
        <authorList>
            <person name="Song J."/>
            <person name="Yoshizawa S."/>
            <person name="Kogure K."/>
        </authorList>
    </citation>
    <scope>NUCLEOTIDE SEQUENCE [LARGE SCALE GENOMIC DNA]</scope>
    <source>
        <strain evidence="3 4">SAORIC-165</strain>
    </source>
</reference>
<dbReference type="Proteomes" id="UP000239907">
    <property type="component" value="Unassembled WGS sequence"/>
</dbReference>
<feature type="transmembrane region" description="Helical" evidence="1">
    <location>
        <begin position="115"/>
        <end position="136"/>
    </location>
</feature>
<accession>A0A2S7TY69</accession>
<keyword evidence="4" id="KW-1185">Reference proteome</keyword>
<evidence type="ECO:0000313" key="3">
    <source>
        <dbReference type="EMBL" id="PQJ27686.1"/>
    </source>
</evidence>
<dbReference type="Pfam" id="PF07885">
    <property type="entry name" value="Ion_trans_2"/>
    <property type="match status" value="1"/>
</dbReference>
<feature type="transmembrane region" description="Helical" evidence="1">
    <location>
        <begin position="183"/>
        <end position="209"/>
    </location>
</feature>
<feature type="transmembrane region" description="Helical" evidence="1">
    <location>
        <begin position="9"/>
        <end position="26"/>
    </location>
</feature>
<evidence type="ECO:0000256" key="1">
    <source>
        <dbReference type="SAM" id="Phobius"/>
    </source>
</evidence>
<name>A0A2S7TY69_9BACT</name>
<protein>
    <recommendedName>
        <fullName evidence="2">Potassium channel domain-containing protein</fullName>
    </recommendedName>
</protein>
<keyword evidence="1" id="KW-1133">Transmembrane helix</keyword>
<proteinExistence type="predicted"/>
<dbReference type="Gene3D" id="1.10.287.70">
    <property type="match status" value="1"/>
</dbReference>
<dbReference type="EMBL" id="MQWA01000001">
    <property type="protein sequence ID" value="PQJ27686.1"/>
    <property type="molecule type" value="Genomic_DNA"/>
</dbReference>
<feature type="transmembrane region" description="Helical" evidence="1">
    <location>
        <begin position="81"/>
        <end position="100"/>
    </location>
</feature>
<keyword evidence="1" id="KW-0472">Membrane</keyword>
<comment type="caution">
    <text evidence="3">The sequence shown here is derived from an EMBL/GenBank/DDBJ whole genome shotgun (WGS) entry which is preliminary data.</text>
</comment>
<evidence type="ECO:0000313" key="4">
    <source>
        <dbReference type="Proteomes" id="UP000239907"/>
    </source>
</evidence>
<dbReference type="OrthoDB" id="5420159at2"/>
<evidence type="ECO:0000259" key="2">
    <source>
        <dbReference type="Pfam" id="PF07885"/>
    </source>
</evidence>
<gene>
    <name evidence="3" type="ORF">BSZ32_03670</name>
</gene>